<evidence type="ECO:0000259" key="3">
    <source>
        <dbReference type="Pfam" id="PF05030"/>
    </source>
</evidence>
<feature type="domain" description="SS18 N-terminal" evidence="3">
    <location>
        <begin position="1"/>
        <end position="46"/>
    </location>
</feature>
<feature type="region of interest" description="Disordered" evidence="2">
    <location>
        <begin position="43"/>
        <end position="62"/>
    </location>
</feature>
<name>A0A6A0A8C7_HAELA</name>
<evidence type="ECO:0000313" key="5">
    <source>
        <dbReference type="Proteomes" id="UP000485058"/>
    </source>
</evidence>
<dbReference type="Proteomes" id="UP000485058">
    <property type="component" value="Unassembled WGS sequence"/>
</dbReference>
<comment type="similarity">
    <text evidence="1">Belongs to the SS18 family.</text>
</comment>
<evidence type="ECO:0000256" key="1">
    <source>
        <dbReference type="ARBA" id="ARBA00007945"/>
    </source>
</evidence>
<dbReference type="AlphaFoldDB" id="A0A6A0A8C7"/>
<dbReference type="EMBL" id="BLLF01003868">
    <property type="protein sequence ID" value="GFH28417.1"/>
    <property type="molecule type" value="Genomic_DNA"/>
</dbReference>
<evidence type="ECO:0000256" key="2">
    <source>
        <dbReference type="SAM" id="MobiDB-lite"/>
    </source>
</evidence>
<evidence type="ECO:0000313" key="4">
    <source>
        <dbReference type="EMBL" id="GFH28417.1"/>
    </source>
</evidence>
<accession>A0A6A0A8C7</accession>
<reference evidence="4 5" key="1">
    <citation type="submission" date="2020-02" db="EMBL/GenBank/DDBJ databases">
        <title>Draft genome sequence of Haematococcus lacustris strain NIES-144.</title>
        <authorList>
            <person name="Morimoto D."/>
            <person name="Nakagawa S."/>
            <person name="Yoshida T."/>
            <person name="Sawayama S."/>
        </authorList>
    </citation>
    <scope>NUCLEOTIDE SEQUENCE [LARGE SCALE GENOMIC DNA]</scope>
    <source>
        <strain evidence="4 5">NIES-144</strain>
    </source>
</reference>
<sequence>MLEDNYLYIKAIVDQQNLGRVEEMAKYQSILQDNLMKLASLADSQPGANAGPAPAAPPAVSA</sequence>
<comment type="caution">
    <text evidence="4">The sequence shown here is derived from an EMBL/GenBank/DDBJ whole genome shotgun (WGS) entry which is preliminary data.</text>
</comment>
<proteinExistence type="inferred from homology"/>
<dbReference type="Pfam" id="PF05030">
    <property type="entry name" value="SSXT"/>
    <property type="match status" value="1"/>
</dbReference>
<organism evidence="4 5">
    <name type="scientific">Haematococcus lacustris</name>
    <name type="common">Green alga</name>
    <name type="synonym">Haematococcus pluvialis</name>
    <dbReference type="NCBI Taxonomy" id="44745"/>
    <lineage>
        <taxon>Eukaryota</taxon>
        <taxon>Viridiplantae</taxon>
        <taxon>Chlorophyta</taxon>
        <taxon>core chlorophytes</taxon>
        <taxon>Chlorophyceae</taxon>
        <taxon>CS clade</taxon>
        <taxon>Chlamydomonadales</taxon>
        <taxon>Haematococcaceae</taxon>
        <taxon>Haematococcus</taxon>
    </lineage>
</organism>
<protein>
    <recommendedName>
        <fullName evidence="3">SS18 N-terminal domain-containing protein</fullName>
    </recommendedName>
</protein>
<keyword evidence="5" id="KW-1185">Reference proteome</keyword>
<dbReference type="InterPro" id="IPR007726">
    <property type="entry name" value="SS18_N"/>
</dbReference>
<gene>
    <name evidence="4" type="ORF">HaLaN_26902</name>
</gene>